<dbReference type="SMART" id="SM00587">
    <property type="entry name" value="CHK"/>
    <property type="match status" value="1"/>
</dbReference>
<dbReference type="Gene3D" id="3.90.1200.10">
    <property type="match status" value="1"/>
</dbReference>
<name>A0ABM5IFP7_DIAVI</name>
<dbReference type="PANTHER" id="PTHR11012:SF48">
    <property type="entry name" value="CHK KINASE-LIKE DOMAIN-CONTAINING PROTEIN-RELATED"/>
    <property type="match status" value="1"/>
</dbReference>
<dbReference type="GeneID" id="114327344"/>
<dbReference type="PANTHER" id="PTHR11012">
    <property type="entry name" value="PROTEIN KINASE-LIKE DOMAIN-CONTAINING"/>
    <property type="match status" value="1"/>
</dbReference>
<evidence type="ECO:0000313" key="3">
    <source>
        <dbReference type="Proteomes" id="UP001652700"/>
    </source>
</evidence>
<dbReference type="InterPro" id="IPR011009">
    <property type="entry name" value="Kinase-like_dom_sf"/>
</dbReference>
<dbReference type="InterPro" id="IPR015897">
    <property type="entry name" value="CHK_kinase-like"/>
</dbReference>
<dbReference type="InterPro" id="IPR004119">
    <property type="entry name" value="EcKL"/>
</dbReference>
<dbReference type="EnsemblMetazoa" id="XM_028275932.2">
    <property type="protein sequence ID" value="XP_028131733.2"/>
    <property type="gene ID" value="LOC114327344"/>
</dbReference>
<feature type="domain" description="CHK kinase-like" evidence="1">
    <location>
        <begin position="286"/>
        <end position="485"/>
    </location>
</feature>
<reference evidence="2" key="1">
    <citation type="submission" date="2025-05" db="UniProtKB">
        <authorList>
            <consortium name="EnsemblMetazoa"/>
        </authorList>
    </citation>
    <scope>IDENTIFICATION</scope>
</reference>
<keyword evidence="3" id="KW-1185">Reference proteome</keyword>
<sequence>MNINTVKTLLKILPEELYVQEQKRVNSKNSVDLKILCSLLKQKGHGIDMTIVENFLKTKTIEDNKRENDRVRQVIFKCLTVIFQKTNQDERFHHFHELLQLIYHNISQKLLELKAVESLITEEEYKKIVRYLIPFVKLEIILEIFATKDRSLSYSKDVIVLIEELVEYLKQPFLLREDVYEIAKNTLPDTDNNSKVTGYRLKTMKDCEGYLSEYAKLEISIDKKCVYRYFIKFLPKKPNNLHEVLTKPSFNKELLFYKVFIPTLKQLGVVHLDFLPECSMVGEDFIVLKDLAVEGYSSIDTCCYEYNHLLLAIRQLAKMHSLSIIFEEKISRILGEKVEIDQCFPGVVIESQFLRHELTEAHIHHAACVLKRYPHLVIKSTSLEELKNKAVKKLSEIYEVVTKSRQYRNVITHGDLWTTNLFYKTNSNKQLEHCVLLDYQLMRYGPQALDILMLLHVNSTKEVRQQHTQDFLHFYYSALTSILHNFDIDLEKISPFSDLVQSVQELKLFGVFVGTFFNNFVSLPKEKFHEILKDPNIDFWCNHIQREEAIQSLWNEVDPVWKKKIEENAEDLVELCEKI</sequence>
<evidence type="ECO:0000313" key="2">
    <source>
        <dbReference type="EnsemblMetazoa" id="XP_028131733.2"/>
    </source>
</evidence>
<dbReference type="Pfam" id="PF02958">
    <property type="entry name" value="EcKL"/>
    <property type="match status" value="1"/>
</dbReference>
<protein>
    <recommendedName>
        <fullName evidence="1">CHK kinase-like domain-containing protein</fullName>
    </recommendedName>
</protein>
<dbReference type="SUPFAM" id="SSF56112">
    <property type="entry name" value="Protein kinase-like (PK-like)"/>
    <property type="match status" value="1"/>
</dbReference>
<accession>A0ABM5IFP7</accession>
<organism evidence="2 3">
    <name type="scientific">Diabrotica virgifera virgifera</name>
    <name type="common">western corn rootworm</name>
    <dbReference type="NCBI Taxonomy" id="50390"/>
    <lineage>
        <taxon>Eukaryota</taxon>
        <taxon>Metazoa</taxon>
        <taxon>Ecdysozoa</taxon>
        <taxon>Arthropoda</taxon>
        <taxon>Hexapoda</taxon>
        <taxon>Insecta</taxon>
        <taxon>Pterygota</taxon>
        <taxon>Neoptera</taxon>
        <taxon>Endopterygota</taxon>
        <taxon>Coleoptera</taxon>
        <taxon>Polyphaga</taxon>
        <taxon>Cucujiformia</taxon>
        <taxon>Chrysomeloidea</taxon>
        <taxon>Chrysomelidae</taxon>
        <taxon>Galerucinae</taxon>
        <taxon>Diabroticina</taxon>
        <taxon>Diabroticites</taxon>
        <taxon>Diabrotica</taxon>
    </lineage>
</organism>
<dbReference type="RefSeq" id="XP_028131733.2">
    <property type="nucleotide sequence ID" value="XM_028275932.2"/>
</dbReference>
<evidence type="ECO:0000259" key="1">
    <source>
        <dbReference type="SMART" id="SM00587"/>
    </source>
</evidence>
<proteinExistence type="predicted"/>
<dbReference type="Proteomes" id="UP001652700">
    <property type="component" value="Unplaced"/>
</dbReference>